<evidence type="ECO:0000256" key="3">
    <source>
        <dbReference type="ARBA" id="ARBA00023015"/>
    </source>
</evidence>
<dbReference type="Gene3D" id="4.10.240.10">
    <property type="entry name" value="Zn(2)-C6 fungal-type DNA-binding domain"/>
    <property type="match status" value="1"/>
</dbReference>
<dbReference type="PROSITE" id="PS00463">
    <property type="entry name" value="ZN2_CY6_FUNGAL_1"/>
    <property type="match status" value="1"/>
</dbReference>
<keyword evidence="2" id="KW-0862">Zinc</keyword>
<evidence type="ECO:0000256" key="1">
    <source>
        <dbReference type="ARBA" id="ARBA00022723"/>
    </source>
</evidence>
<dbReference type="InterPro" id="IPR001138">
    <property type="entry name" value="Zn2Cys6_DnaBD"/>
</dbReference>
<evidence type="ECO:0000256" key="5">
    <source>
        <dbReference type="ARBA" id="ARBA00023242"/>
    </source>
</evidence>
<evidence type="ECO:0000256" key="2">
    <source>
        <dbReference type="ARBA" id="ARBA00022833"/>
    </source>
</evidence>
<dbReference type="GO" id="GO:0000981">
    <property type="term" value="F:DNA-binding transcription factor activity, RNA polymerase II-specific"/>
    <property type="evidence" value="ECO:0007669"/>
    <property type="project" value="InterPro"/>
</dbReference>
<keyword evidence="3" id="KW-0805">Transcription regulation</keyword>
<evidence type="ECO:0000313" key="7">
    <source>
        <dbReference type="EMBL" id="PVI04565.1"/>
    </source>
</evidence>
<dbReference type="PANTHER" id="PTHR47660:SF3">
    <property type="entry name" value="FINGER DOMAIN PROTEIN, PUTATIVE (AFU_ORTHOLOGUE AFUA_4G03310)-RELATED"/>
    <property type="match status" value="1"/>
</dbReference>
<feature type="non-terminal residue" evidence="7">
    <location>
        <position position="500"/>
    </location>
</feature>
<reference evidence="7 8" key="1">
    <citation type="journal article" date="2018" name="Sci. Rep.">
        <title>Comparative genomics provides insights into the lifestyle and reveals functional heterogeneity of dark septate endophytic fungi.</title>
        <authorList>
            <person name="Knapp D.G."/>
            <person name="Nemeth J.B."/>
            <person name="Barry K."/>
            <person name="Hainaut M."/>
            <person name="Henrissat B."/>
            <person name="Johnson J."/>
            <person name="Kuo A."/>
            <person name="Lim J.H.P."/>
            <person name="Lipzen A."/>
            <person name="Nolan M."/>
            <person name="Ohm R.A."/>
            <person name="Tamas L."/>
            <person name="Grigoriev I.V."/>
            <person name="Spatafora J.W."/>
            <person name="Nagy L.G."/>
            <person name="Kovacs G.M."/>
        </authorList>
    </citation>
    <scope>NUCLEOTIDE SEQUENCE [LARGE SCALE GENOMIC DNA]</scope>
    <source>
        <strain evidence="7 8">DSE2036</strain>
    </source>
</reference>
<keyword evidence="1" id="KW-0479">Metal-binding</keyword>
<name>A0A2V1E5F3_9PLEO</name>
<dbReference type="OrthoDB" id="5423818at2759"/>
<protein>
    <recommendedName>
        <fullName evidence="6">Zn(2)-C6 fungal-type domain-containing protein</fullName>
    </recommendedName>
</protein>
<feature type="domain" description="Zn(2)-C6 fungal-type" evidence="6">
    <location>
        <begin position="45"/>
        <end position="75"/>
    </location>
</feature>
<proteinExistence type="predicted"/>
<dbReference type="InterPro" id="IPR036864">
    <property type="entry name" value="Zn2-C6_fun-type_DNA-bd_sf"/>
</dbReference>
<dbReference type="STRING" id="97972.A0A2V1E5F3"/>
<gene>
    <name evidence="7" type="ORF">DM02DRAFT_556109</name>
</gene>
<dbReference type="CDD" id="cd00067">
    <property type="entry name" value="GAL4"/>
    <property type="match status" value="1"/>
</dbReference>
<keyword evidence="4" id="KW-0804">Transcription</keyword>
<dbReference type="GO" id="GO:0008270">
    <property type="term" value="F:zinc ion binding"/>
    <property type="evidence" value="ECO:0007669"/>
    <property type="project" value="InterPro"/>
</dbReference>
<evidence type="ECO:0000259" key="6">
    <source>
        <dbReference type="PROSITE" id="PS50048"/>
    </source>
</evidence>
<accession>A0A2V1E5F3</accession>
<dbReference type="PROSITE" id="PS50048">
    <property type="entry name" value="ZN2_CY6_FUNGAL_2"/>
    <property type="match status" value="1"/>
</dbReference>
<dbReference type="SMART" id="SM00066">
    <property type="entry name" value="GAL4"/>
    <property type="match status" value="1"/>
</dbReference>
<evidence type="ECO:0000256" key="4">
    <source>
        <dbReference type="ARBA" id="ARBA00023163"/>
    </source>
</evidence>
<organism evidence="7 8">
    <name type="scientific">Periconia macrospinosa</name>
    <dbReference type="NCBI Taxonomy" id="97972"/>
    <lineage>
        <taxon>Eukaryota</taxon>
        <taxon>Fungi</taxon>
        <taxon>Dikarya</taxon>
        <taxon>Ascomycota</taxon>
        <taxon>Pezizomycotina</taxon>
        <taxon>Dothideomycetes</taxon>
        <taxon>Pleosporomycetidae</taxon>
        <taxon>Pleosporales</taxon>
        <taxon>Massarineae</taxon>
        <taxon>Periconiaceae</taxon>
        <taxon>Periconia</taxon>
    </lineage>
</organism>
<dbReference type="SUPFAM" id="SSF57701">
    <property type="entry name" value="Zn2/Cys6 DNA-binding domain"/>
    <property type="match status" value="1"/>
</dbReference>
<keyword evidence="5" id="KW-0539">Nucleus</keyword>
<sequence length="500" mass="55917">MQPGEVQTVLRCPQCNKPFDKPASLKRHGYYCRSRNGASTTRARSCVVCASNKTRCDNQRPSCTRCIAKGLVCQYPTRTVRTKRPKDQSFNTVANVDPVVSSGPLVVAPNILDFDQSTSSSLEDALIIPDPGFVNPGDVGADWNEIDIDFSVLDNLQGYEEQMYNSNISAPPALFQHPSDLQNLGLTTEIPLLETWIPRPMVNPRSLMFRQDLNKGKRRIADLLLRTLKSYALMMLRHDKLPPFIHPQFASLELEGVSLESLTNCIGLVRMISGGVQGSRKLFWKNVGLECERIRAECPNLKRWEILIAMQALSVYLLVRLSEGETDENNIDLFILTTLNDLTQKVIKIGWECNTTYANCLYGGKIGWKDWIFEESRRRLSALFRIVGMLVYLDPTTLCNLQSDLVIAPLPAKKELWEASTQTEWRMEAQKEFGLPTVFGMANDGELLEIRAGKTFCAGHFSGYEGVGETGAGRCVADWEEWCLGMDGFGGLIMLAASLV</sequence>
<dbReference type="Pfam" id="PF00172">
    <property type="entry name" value="Zn_clus"/>
    <property type="match status" value="1"/>
</dbReference>
<dbReference type="EMBL" id="KZ805320">
    <property type="protein sequence ID" value="PVI04565.1"/>
    <property type="molecule type" value="Genomic_DNA"/>
</dbReference>
<evidence type="ECO:0000313" key="8">
    <source>
        <dbReference type="Proteomes" id="UP000244855"/>
    </source>
</evidence>
<dbReference type="PANTHER" id="PTHR47660">
    <property type="entry name" value="TRANSCRIPTION FACTOR WITH C2H2 AND ZN(2)-CYS(6) DNA BINDING DOMAIN (EUROFUNG)-RELATED-RELATED"/>
    <property type="match status" value="1"/>
</dbReference>
<keyword evidence="8" id="KW-1185">Reference proteome</keyword>
<dbReference type="PRINTS" id="PR00755">
    <property type="entry name" value="AFLATOXINBRP"/>
</dbReference>
<dbReference type="Proteomes" id="UP000244855">
    <property type="component" value="Unassembled WGS sequence"/>
</dbReference>
<dbReference type="AlphaFoldDB" id="A0A2V1E5F3"/>